<dbReference type="Pfam" id="PF00160">
    <property type="entry name" value="Pro_isomerase"/>
    <property type="match status" value="1"/>
</dbReference>
<feature type="region of interest" description="Disordered" evidence="2">
    <location>
        <begin position="602"/>
        <end position="657"/>
    </location>
</feature>
<evidence type="ECO:0000259" key="3">
    <source>
        <dbReference type="PROSITE" id="PS50072"/>
    </source>
</evidence>
<dbReference type="SUPFAM" id="SSF50891">
    <property type="entry name" value="Cyclophilin-like"/>
    <property type="match status" value="1"/>
</dbReference>
<feature type="domain" description="PPIase cyclophilin-type" evidence="3">
    <location>
        <begin position="102"/>
        <end position="249"/>
    </location>
</feature>
<evidence type="ECO:0000313" key="5">
    <source>
        <dbReference type="Proteomes" id="UP001231518"/>
    </source>
</evidence>
<keyword evidence="1" id="KW-0175">Coiled coil</keyword>
<evidence type="ECO:0000256" key="2">
    <source>
        <dbReference type="SAM" id="MobiDB-lite"/>
    </source>
</evidence>
<accession>A0AAD7YYE1</accession>
<dbReference type="InterPro" id="IPR029000">
    <property type="entry name" value="Cyclophilin-like_dom_sf"/>
</dbReference>
<gene>
    <name evidence="4" type="ORF">PYW07_004481</name>
</gene>
<dbReference type="InterPro" id="IPR002130">
    <property type="entry name" value="Cyclophilin-type_PPIase_dom"/>
</dbReference>
<dbReference type="AlphaFoldDB" id="A0AAD7YYE1"/>
<dbReference type="EMBL" id="JARGEI010000005">
    <property type="protein sequence ID" value="KAJ8731317.1"/>
    <property type="molecule type" value="Genomic_DNA"/>
</dbReference>
<comment type="caution">
    <text evidence="4">The sequence shown here is derived from an EMBL/GenBank/DDBJ whole genome shotgun (WGS) entry which is preliminary data.</text>
</comment>
<keyword evidence="5" id="KW-1185">Reference proteome</keyword>
<dbReference type="PANTHER" id="PTHR11071">
    <property type="entry name" value="PEPTIDYL-PROLYL CIS-TRANS ISOMERASE"/>
    <property type="match status" value="1"/>
</dbReference>
<protein>
    <recommendedName>
        <fullName evidence="3">PPIase cyclophilin-type domain-containing protein</fullName>
    </recommendedName>
</protein>
<feature type="coiled-coil region" evidence="1">
    <location>
        <begin position="324"/>
        <end position="351"/>
    </location>
</feature>
<feature type="compositionally biased region" description="Basic and acidic residues" evidence="2">
    <location>
        <begin position="640"/>
        <end position="657"/>
    </location>
</feature>
<proteinExistence type="predicted"/>
<evidence type="ECO:0000313" key="4">
    <source>
        <dbReference type="EMBL" id="KAJ8731317.1"/>
    </source>
</evidence>
<feature type="compositionally biased region" description="Polar residues" evidence="2">
    <location>
        <begin position="602"/>
        <end position="611"/>
    </location>
</feature>
<sequence length="864" mass="99626">MNLVKGLHKYRWRYFDAPIIKDGTSVAWPKTWNDLKIQYGGEAYCLDKQVAVIMNDKFLGGYKDLKRLIETKYIYYLKPNYFAEAVNLFSGYIKSTGRPCAYFEIMIDDRYIGMLIFMLYSDLVPLTCENFLRLCKETKGGYSGTPIHRIVKDSWIQCGGYGLKSTDLCCENFIVPHDRRGVLGMANDGRHVDCSTQFFIALQPQDWMAYKYVAFGQLISGNHILKEIERVPVWYESPTKNVYIARAGILNLECQNLTVNKGTNKYLESHTENLVTIGELFYEALLEKVFLEVEFRALQRIQDEMITHESEITPEEAAKNIRTTARFMRKKEEIEKQIERSEASAKTTSAELIEKGENNDFDVEEYEYQPEEYSYQQATAAGSGSLVVPPDKPYYLPFTDVPFPGEVSSEYDLKRLLQGDYCFEDDIDLDAPGKKKVAGKKQVDEKRLFRAEVLEAMHNTHPPSECSYGSSLLSIDTFDERAIQKYMFDNADRVTFGGPQIKAMAARAKQDLFETLKTPHALIVDENLRQYRVAENNLKHGLEKKVSINLPQAAETHKEIIRRQTGFVRPEDLARLRQFERHSSDSEDSAELDDYLPYTRQVSIQHPQSLPNMKKMARLRKEAEAKEIKQDEENSSSDVSRAESDEKVQKRPPEKISVAVDEKIPVEKTKRESHGVGFKSESRLQASRGGEYGSRLGGFSDPTERKMSVLTRLIDEVDQGQGPTLKDYRPYSEQRKNKSVFLLTYSPEKYQNLKNLSDDSREVYLQRRHPVTVDSLPQPDDKADQILFLQHGKKVYRKISTDYVKTIDRMEQKEETSLRSLEYAKRRPAISVTDYQRKNKEYQENLARIMKPSTDSMAGKQPLW</sequence>
<reference evidence="4" key="1">
    <citation type="submission" date="2023-03" db="EMBL/GenBank/DDBJ databases">
        <title>Chromosome-level genomes of two armyworms, Mythimna separata and Mythimna loreyi, provide insights into the biosynthesis and reception of sex pheromones.</title>
        <authorList>
            <person name="Zhao H."/>
        </authorList>
    </citation>
    <scope>NUCLEOTIDE SEQUENCE</scope>
    <source>
        <strain evidence="4">BeijingLab</strain>
        <tissue evidence="4">Pupa</tissue>
    </source>
</reference>
<name>A0AAD7YYE1_MYTSE</name>
<dbReference type="GO" id="GO:0005737">
    <property type="term" value="C:cytoplasm"/>
    <property type="evidence" value="ECO:0007669"/>
    <property type="project" value="TreeGrafter"/>
</dbReference>
<dbReference type="Gene3D" id="2.40.100.10">
    <property type="entry name" value="Cyclophilin-like"/>
    <property type="match status" value="1"/>
</dbReference>
<dbReference type="CDD" id="cd00317">
    <property type="entry name" value="cyclophilin"/>
    <property type="match status" value="1"/>
</dbReference>
<dbReference type="PANTHER" id="PTHR11071:SF561">
    <property type="entry name" value="PEPTIDYL-PROLYL CIS-TRANS ISOMERASE D-RELATED"/>
    <property type="match status" value="1"/>
</dbReference>
<feature type="region of interest" description="Disordered" evidence="2">
    <location>
        <begin position="669"/>
        <end position="700"/>
    </location>
</feature>
<dbReference type="GO" id="GO:0003755">
    <property type="term" value="F:peptidyl-prolyl cis-trans isomerase activity"/>
    <property type="evidence" value="ECO:0007669"/>
    <property type="project" value="InterPro"/>
</dbReference>
<dbReference type="PROSITE" id="PS50072">
    <property type="entry name" value="CSA_PPIASE_2"/>
    <property type="match status" value="1"/>
</dbReference>
<dbReference type="Proteomes" id="UP001231518">
    <property type="component" value="Chromosome 16"/>
</dbReference>
<organism evidence="4 5">
    <name type="scientific">Mythimna separata</name>
    <name type="common">Oriental armyworm</name>
    <name type="synonym">Pseudaletia separata</name>
    <dbReference type="NCBI Taxonomy" id="271217"/>
    <lineage>
        <taxon>Eukaryota</taxon>
        <taxon>Metazoa</taxon>
        <taxon>Ecdysozoa</taxon>
        <taxon>Arthropoda</taxon>
        <taxon>Hexapoda</taxon>
        <taxon>Insecta</taxon>
        <taxon>Pterygota</taxon>
        <taxon>Neoptera</taxon>
        <taxon>Endopterygota</taxon>
        <taxon>Lepidoptera</taxon>
        <taxon>Glossata</taxon>
        <taxon>Ditrysia</taxon>
        <taxon>Noctuoidea</taxon>
        <taxon>Noctuidae</taxon>
        <taxon>Noctuinae</taxon>
        <taxon>Hadenini</taxon>
        <taxon>Mythimna</taxon>
    </lineage>
</organism>
<evidence type="ECO:0000256" key="1">
    <source>
        <dbReference type="SAM" id="Coils"/>
    </source>
</evidence>
<feature type="compositionally biased region" description="Basic and acidic residues" evidence="2">
    <location>
        <begin position="619"/>
        <end position="632"/>
    </location>
</feature>
<dbReference type="PRINTS" id="PR00153">
    <property type="entry name" value="CSAPPISMRASE"/>
</dbReference>